<feature type="compositionally biased region" description="Pro residues" evidence="1">
    <location>
        <begin position="46"/>
        <end position="67"/>
    </location>
</feature>
<dbReference type="STRING" id="1442369.A0A0D2GY77"/>
<evidence type="ECO:0000259" key="2">
    <source>
        <dbReference type="Pfam" id="PF14214"/>
    </source>
</evidence>
<keyword evidence="5" id="KW-1185">Reference proteome</keyword>
<dbReference type="AlphaFoldDB" id="A0A0D2GY77"/>
<dbReference type="VEuPathDB" id="FungiDB:Z518_06719"/>
<proteinExistence type="predicted"/>
<organism evidence="4 5">
    <name type="scientific">Rhinocladiella mackenziei CBS 650.93</name>
    <dbReference type="NCBI Taxonomy" id="1442369"/>
    <lineage>
        <taxon>Eukaryota</taxon>
        <taxon>Fungi</taxon>
        <taxon>Dikarya</taxon>
        <taxon>Ascomycota</taxon>
        <taxon>Pezizomycotina</taxon>
        <taxon>Eurotiomycetes</taxon>
        <taxon>Chaetothyriomycetidae</taxon>
        <taxon>Chaetothyriales</taxon>
        <taxon>Herpotrichiellaceae</taxon>
        <taxon>Rhinocladiella</taxon>
    </lineage>
</organism>
<dbReference type="Pfam" id="PF14214">
    <property type="entry name" value="Helitron_like_N"/>
    <property type="match status" value="1"/>
</dbReference>
<evidence type="ECO:0000313" key="5">
    <source>
        <dbReference type="Proteomes" id="UP000053617"/>
    </source>
</evidence>
<dbReference type="InterPro" id="IPR046700">
    <property type="entry name" value="DUF6570"/>
</dbReference>
<evidence type="ECO:0000256" key="1">
    <source>
        <dbReference type="SAM" id="MobiDB-lite"/>
    </source>
</evidence>
<name>A0A0D2GY77_9EURO</name>
<feature type="domain" description="Helitron helicase-like" evidence="2">
    <location>
        <begin position="400"/>
        <end position="504"/>
    </location>
</feature>
<accession>A0A0D2GY77</accession>
<dbReference type="RefSeq" id="XP_013270304.1">
    <property type="nucleotide sequence ID" value="XM_013414850.1"/>
</dbReference>
<feature type="region of interest" description="Disordered" evidence="1">
    <location>
        <begin position="294"/>
        <end position="318"/>
    </location>
</feature>
<evidence type="ECO:0000259" key="3">
    <source>
        <dbReference type="Pfam" id="PF20209"/>
    </source>
</evidence>
<dbReference type="EMBL" id="KN847479">
    <property type="protein sequence ID" value="KIX03168.1"/>
    <property type="molecule type" value="Genomic_DNA"/>
</dbReference>
<dbReference type="OrthoDB" id="4368520at2759"/>
<reference evidence="4 5" key="1">
    <citation type="submission" date="2015-01" db="EMBL/GenBank/DDBJ databases">
        <title>The Genome Sequence of Rhinocladiella mackenzie CBS 650.93.</title>
        <authorList>
            <consortium name="The Broad Institute Genomics Platform"/>
            <person name="Cuomo C."/>
            <person name="de Hoog S."/>
            <person name="Gorbushina A."/>
            <person name="Stielow B."/>
            <person name="Teixiera M."/>
            <person name="Abouelleil A."/>
            <person name="Chapman S.B."/>
            <person name="Priest M."/>
            <person name="Young S.K."/>
            <person name="Wortman J."/>
            <person name="Nusbaum C."/>
            <person name="Birren B."/>
        </authorList>
    </citation>
    <scope>NUCLEOTIDE SEQUENCE [LARGE SCALE GENOMIC DNA]</scope>
    <source>
        <strain evidence="4 5">CBS 650.93</strain>
    </source>
</reference>
<feature type="region of interest" description="Disordered" evidence="1">
    <location>
        <begin position="1"/>
        <end position="126"/>
    </location>
</feature>
<protein>
    <submittedName>
        <fullName evidence="4">Uncharacterized protein</fullName>
    </submittedName>
</protein>
<gene>
    <name evidence="4" type="ORF">Z518_06719</name>
</gene>
<dbReference type="Pfam" id="PF20209">
    <property type="entry name" value="DUF6570"/>
    <property type="match status" value="1"/>
</dbReference>
<feature type="domain" description="DUF6570" evidence="3">
    <location>
        <begin position="182"/>
        <end position="237"/>
    </location>
</feature>
<evidence type="ECO:0000313" key="4">
    <source>
        <dbReference type="EMBL" id="KIX03168.1"/>
    </source>
</evidence>
<dbReference type="Proteomes" id="UP000053617">
    <property type="component" value="Unassembled WGS sequence"/>
</dbReference>
<dbReference type="HOGENOM" id="CLU_539846_0_0_1"/>
<sequence length="505" mass="55685">MARQPSRSTIPSKRPATSPTEAPTRPGRPPPLAPRALSPLLHPYPSTIPPRRPATPPTEAPTRPGRPPLLQSHPSTIPFKRRATPPTEAPTRPGRPPPPSILPPLAQRALSPPPPPSTPVRRRPEPPASCFLLAEQWASIQSFHAAMDHVKMETCSRCHARWFSMDVKNDICHACFLRDQGGKTPFLMSAENAMDPGERPAHLPALTQIEEMIVARSHVQMMVYRYRGHQYHYSGHFPVGFSGSKGTCHDLAAVSPGPPPGLPVCHHSPDRIDALPIDDDISSSFLALIDDTGMEEEPPAPEQPVSAELLPPDSQSMVPNLNITTTEVDLIVREIASRNSPPAGLPAPSIRQTPIDEASGKDRIFAMAFPTLYPTGQADFNTPRIRKVSLTDYARHPTCFHDGRFGRHPRWRFFVFNLLMRRKANGAARFYVSEASGPKDLSREELTEALLVRDALLPQIVPKGSDLTGTRPFWRNKSNHIQARARFLSPGTSPIFVTLSAVDMQ</sequence>
<dbReference type="GeneID" id="25294790"/>
<dbReference type="InterPro" id="IPR025476">
    <property type="entry name" value="Helitron_helicase-like"/>
</dbReference>
<feature type="compositionally biased region" description="Pro residues" evidence="1">
    <location>
        <begin position="93"/>
        <end position="102"/>
    </location>
</feature>
<feature type="compositionally biased region" description="Low complexity" evidence="1">
    <location>
        <begin position="34"/>
        <end position="45"/>
    </location>
</feature>
<feature type="compositionally biased region" description="Polar residues" evidence="1">
    <location>
        <begin position="1"/>
        <end position="21"/>
    </location>
</feature>